<evidence type="ECO:0000313" key="9">
    <source>
        <dbReference type="Proteomes" id="UP001525379"/>
    </source>
</evidence>
<evidence type="ECO:0000256" key="6">
    <source>
        <dbReference type="HAMAP-Rule" id="MF_00073"/>
    </source>
</evidence>
<gene>
    <name evidence="6 8" type="primary">nusB</name>
    <name evidence="8" type="ORF">M3D15_01265</name>
</gene>
<name>A0ABT2HUH9_9MICO</name>
<comment type="function">
    <text evidence="6">Involved in transcription antitermination. Required for transcription of ribosomal RNA (rRNA) genes. Binds specifically to the boxA antiterminator sequence of the ribosomal RNA (rrn) operons.</text>
</comment>
<dbReference type="EMBL" id="JALXSQ010000003">
    <property type="protein sequence ID" value="MCT2041975.1"/>
    <property type="molecule type" value="Genomic_DNA"/>
</dbReference>
<dbReference type="PANTHER" id="PTHR11078:SF3">
    <property type="entry name" value="ANTITERMINATION NUSB DOMAIN-CONTAINING PROTEIN"/>
    <property type="match status" value="1"/>
</dbReference>
<comment type="similarity">
    <text evidence="1 6">Belongs to the NusB family.</text>
</comment>
<organism evidence="8 9">
    <name type="scientific">Pseudoclavibacter albus</name>
    <dbReference type="NCBI Taxonomy" id="272241"/>
    <lineage>
        <taxon>Bacteria</taxon>
        <taxon>Bacillati</taxon>
        <taxon>Actinomycetota</taxon>
        <taxon>Actinomycetes</taxon>
        <taxon>Micrococcales</taxon>
        <taxon>Microbacteriaceae</taxon>
        <taxon>Pseudoclavibacter</taxon>
    </lineage>
</organism>
<dbReference type="RefSeq" id="WP_206394789.1">
    <property type="nucleotide sequence ID" value="NZ_JAFDPW010000001.1"/>
</dbReference>
<dbReference type="InterPro" id="IPR035926">
    <property type="entry name" value="NusB-like_sf"/>
</dbReference>
<evidence type="ECO:0000313" key="8">
    <source>
        <dbReference type="EMBL" id="MCT2041975.1"/>
    </source>
</evidence>
<proteinExistence type="inferred from homology"/>
<evidence type="ECO:0000256" key="2">
    <source>
        <dbReference type="ARBA" id="ARBA00022814"/>
    </source>
</evidence>
<dbReference type="NCBIfam" id="TIGR01951">
    <property type="entry name" value="nusB"/>
    <property type="match status" value="1"/>
</dbReference>
<dbReference type="InterPro" id="IPR011605">
    <property type="entry name" value="NusB_fam"/>
</dbReference>
<dbReference type="HAMAP" id="MF_00073">
    <property type="entry name" value="NusB"/>
    <property type="match status" value="1"/>
</dbReference>
<evidence type="ECO:0000256" key="3">
    <source>
        <dbReference type="ARBA" id="ARBA00022884"/>
    </source>
</evidence>
<reference evidence="8 9" key="1">
    <citation type="submission" date="2022-04" db="EMBL/GenBank/DDBJ databases">
        <title>Human microbiome associated bacterial genomes.</title>
        <authorList>
            <person name="Sandstrom S."/>
            <person name="Salamzade R."/>
            <person name="Kalan L.R."/>
        </authorList>
    </citation>
    <scope>NUCLEOTIDE SEQUENCE [LARGE SCALE GENOMIC DNA]</scope>
    <source>
        <strain evidence="9">p3-SID1799</strain>
    </source>
</reference>
<sequence length="135" mass="15028">MGARTKARKRAMDMLFAADVRGSGLQELLAAEAERAEHEPERRESWNYARQIVLGVIDHAAEIDEEIASTSHGWTIERMPAVDRAILRVAVWELHYNDEVPAAVAIDEAVEAAKAYSTDDSSKFVHGVLGRLSER</sequence>
<evidence type="ECO:0000256" key="5">
    <source>
        <dbReference type="ARBA" id="ARBA00023163"/>
    </source>
</evidence>
<dbReference type="Proteomes" id="UP001525379">
    <property type="component" value="Unassembled WGS sequence"/>
</dbReference>
<comment type="caution">
    <text evidence="8">The sequence shown here is derived from an EMBL/GenBank/DDBJ whole genome shotgun (WGS) entry which is preliminary data.</text>
</comment>
<dbReference type="Pfam" id="PF01029">
    <property type="entry name" value="NusB"/>
    <property type="match status" value="1"/>
</dbReference>
<keyword evidence="5 6" id="KW-0804">Transcription</keyword>
<evidence type="ECO:0000256" key="1">
    <source>
        <dbReference type="ARBA" id="ARBA00005952"/>
    </source>
</evidence>
<keyword evidence="9" id="KW-1185">Reference proteome</keyword>
<dbReference type="InterPro" id="IPR006027">
    <property type="entry name" value="NusB_RsmB_TIM44"/>
</dbReference>
<evidence type="ECO:0000259" key="7">
    <source>
        <dbReference type="Pfam" id="PF01029"/>
    </source>
</evidence>
<protein>
    <recommendedName>
        <fullName evidence="6">Transcription antitermination protein NusB</fullName>
    </recommendedName>
    <alternativeName>
        <fullName evidence="6">Antitermination factor NusB</fullName>
    </alternativeName>
</protein>
<dbReference type="Gene3D" id="1.10.940.10">
    <property type="entry name" value="NusB-like"/>
    <property type="match status" value="1"/>
</dbReference>
<keyword evidence="3 6" id="KW-0694">RNA-binding</keyword>
<dbReference type="SUPFAM" id="SSF48013">
    <property type="entry name" value="NusB-like"/>
    <property type="match status" value="1"/>
</dbReference>
<keyword evidence="4 6" id="KW-0805">Transcription regulation</keyword>
<dbReference type="PANTHER" id="PTHR11078">
    <property type="entry name" value="N UTILIZATION SUBSTANCE PROTEIN B-RELATED"/>
    <property type="match status" value="1"/>
</dbReference>
<feature type="domain" description="NusB/RsmB/TIM44" evidence="7">
    <location>
        <begin position="6"/>
        <end position="132"/>
    </location>
</feature>
<evidence type="ECO:0000256" key="4">
    <source>
        <dbReference type="ARBA" id="ARBA00023015"/>
    </source>
</evidence>
<accession>A0ABT2HUH9</accession>
<keyword evidence="2 6" id="KW-0889">Transcription antitermination</keyword>